<organism evidence="3 4">
    <name type="scientific">Thalassomonas actiniarum</name>
    <dbReference type="NCBI Taxonomy" id="485447"/>
    <lineage>
        <taxon>Bacteria</taxon>
        <taxon>Pseudomonadati</taxon>
        <taxon>Pseudomonadota</taxon>
        <taxon>Gammaproteobacteria</taxon>
        <taxon>Alteromonadales</taxon>
        <taxon>Colwelliaceae</taxon>
        <taxon>Thalassomonas</taxon>
    </lineage>
</organism>
<feature type="chain" id="PRO_5041938023" evidence="1">
    <location>
        <begin position="25"/>
        <end position="279"/>
    </location>
</feature>
<evidence type="ECO:0000313" key="3">
    <source>
        <dbReference type="EMBL" id="WDE00693.1"/>
    </source>
</evidence>
<gene>
    <name evidence="3" type="ORF">SG35_008715</name>
</gene>
<dbReference type="EMBL" id="CP059735">
    <property type="protein sequence ID" value="WDE00693.1"/>
    <property type="molecule type" value="Genomic_DNA"/>
</dbReference>
<dbReference type="InterPro" id="IPR045474">
    <property type="entry name" value="GEVED"/>
</dbReference>
<accession>A0AAE9YTU1</accession>
<evidence type="ECO:0000256" key="1">
    <source>
        <dbReference type="SAM" id="SignalP"/>
    </source>
</evidence>
<dbReference type="RefSeq" id="WP_044830855.1">
    <property type="nucleotide sequence ID" value="NZ_CP059735.1"/>
</dbReference>
<feature type="domain" description="GEVED" evidence="2">
    <location>
        <begin position="204"/>
        <end position="276"/>
    </location>
</feature>
<dbReference type="KEGG" id="tact:SG35_008715"/>
<reference evidence="3 4" key="1">
    <citation type="journal article" date="2015" name="Genome Announc.">
        <title>Draft Genome Sequences of Marine Isolates of Thalassomonas viridans and Thalassomonas actiniarum.</title>
        <authorList>
            <person name="Olonade I."/>
            <person name="van Zyl L.J."/>
            <person name="Trindade M."/>
        </authorList>
    </citation>
    <scope>NUCLEOTIDE SEQUENCE [LARGE SCALE GENOMIC DNA]</scope>
    <source>
        <strain evidence="3 4">A5K-106</strain>
    </source>
</reference>
<dbReference type="AlphaFoldDB" id="A0AAE9YTU1"/>
<sequence length="279" mass="30836">MIKTLFTGAALAVLSGLYTPAAMAESTVFESKDVLTPAEALGRYQWLEKCYSGLLLEVADNIFDPTMPVSNEQKLADLKNVFLYKDGTLRSDAKYLTFGDEDSANPKRWYAGTSLNDSCNQIPSDYSVSALLVTPSINQYCTTQARTKDYEFIKEVSFSDLTNSSGADFYSNFVGQAARIYKDRDYQLTLTPGFTGADTYPETWHVFIDWNQDGDFLDASETYNAGVSNQAKTLNVTPPAGTVSGLTKMRVTMDYLGGNSDACKEIDSGEVEDYLIYIK</sequence>
<evidence type="ECO:0000259" key="2">
    <source>
        <dbReference type="Pfam" id="PF20009"/>
    </source>
</evidence>
<keyword evidence="4" id="KW-1185">Reference proteome</keyword>
<dbReference type="Proteomes" id="UP000032568">
    <property type="component" value="Chromosome"/>
</dbReference>
<feature type="signal peptide" evidence="1">
    <location>
        <begin position="1"/>
        <end position="24"/>
    </location>
</feature>
<reference evidence="3 4" key="2">
    <citation type="journal article" date="2022" name="Mar. Drugs">
        <title>Bioassay-Guided Fractionation Leads to the Detection of Cholic Acid Generated by the Rare Thalassomonas sp.</title>
        <authorList>
            <person name="Pheiffer F."/>
            <person name="Schneider Y.K."/>
            <person name="Hansen E.H."/>
            <person name="Andersen J.H."/>
            <person name="Isaksson J."/>
            <person name="Busche T."/>
            <person name="R C."/>
            <person name="Kalinowski J."/>
            <person name="Zyl L.V."/>
            <person name="Trindade M."/>
        </authorList>
    </citation>
    <scope>NUCLEOTIDE SEQUENCE [LARGE SCALE GENOMIC DNA]</scope>
    <source>
        <strain evidence="3 4">A5K-106</strain>
    </source>
</reference>
<name>A0AAE9YTU1_9GAMM</name>
<keyword evidence="1" id="KW-0732">Signal</keyword>
<evidence type="ECO:0000313" key="4">
    <source>
        <dbReference type="Proteomes" id="UP000032568"/>
    </source>
</evidence>
<dbReference type="Pfam" id="PF20009">
    <property type="entry name" value="GEVED"/>
    <property type="match status" value="1"/>
</dbReference>
<protein>
    <submittedName>
        <fullName evidence="3">Collagenase</fullName>
    </submittedName>
</protein>
<proteinExistence type="predicted"/>